<dbReference type="Gene3D" id="3.40.50.11010">
    <property type="match status" value="1"/>
</dbReference>
<dbReference type="EMBL" id="CP097635">
    <property type="protein sequence ID" value="URI05935.1"/>
    <property type="molecule type" value="Genomic_DNA"/>
</dbReference>
<keyword evidence="2" id="KW-1185">Reference proteome</keyword>
<dbReference type="Pfam" id="PF13692">
    <property type="entry name" value="Glyco_trans_1_4"/>
    <property type="match status" value="1"/>
</dbReference>
<dbReference type="RefSeq" id="WP_250194200.1">
    <property type="nucleotide sequence ID" value="NZ_CP097635.1"/>
</dbReference>
<dbReference type="EC" id="2.4.-.-" evidence="1"/>
<name>A0ABY4S0D2_AQUTE</name>
<gene>
    <name evidence="1" type="ORF">MW290_08265</name>
</gene>
<sequence length="795" mass="88653">MPAPQPDLLFRSFWMGGYEGADHVNGLQVPQDMAMANGHLQQLEEDYAAAAALGLRTVRESIGWRLCEPEPGRYDFSRVLRRAEAARRHGLQVLWTVMHYGTPPGVDLFDDHLIERLPRFASEVARVLAPFALEAPVYTPINEIGFLAWAVSETRLVWPPRAGLPEEGQGTLRSGYEVKRRLVRASLAAMAAMRAVDPRCRFLQVEPLVHVVAPQDQPELAPLARQVADYQWQVWDLIAGRLEPELGGRPDCLDLLGVNHYHSGQWEVGTETRLAWHLRDPRRRPPALLLQDAWERYGRPLMVAETSHVGEGRAEWLQDMSEQAAAALRAGVPLLGLCLYPLVDRPDWTQPREWHRSGLFDVVPPTPAAPCWQRVPHPAYLAALRRCQLQLPQPRKADMPTLLVFSHLRWGFVFQRPQQLLSRLARDWRVVFVEEPMPGDGPPRLERREAMPGVEVLVPVTGIAAPGFDDAQLPVLQPLLQAWLAAEGITQPVVWFYTPMALPLLAALSPAAVVYDCMDELSAFRGAPAALRQREAALMQRADLVLTGGPSLYEARRHRHPNVHCLPSAVDPAHFAPARLLPASAEAETARQLHAGIQAPRLGFYGVIDERLDIGLLAHLADARPDWQWVMAGPVVKIDPASLPQRPNLHWVGMQPYAVLPYLVAQWDVCLLPFALNESTRFISPTKTLEYMAGERPVVSTAVHDVQVLYGNVVRVAHSPQQFVAACEAALNETAEARERRVTAMLKTVWRMSWDDTVQTIRGLLAPQADLMQAAGSAASAEIQCHGQPRLRQPA</sequence>
<evidence type="ECO:0000313" key="2">
    <source>
        <dbReference type="Proteomes" id="UP001056201"/>
    </source>
</evidence>
<dbReference type="InterPro" id="IPR017853">
    <property type="entry name" value="GH"/>
</dbReference>
<protein>
    <submittedName>
        <fullName evidence="1">Glycosyltransferase</fullName>
        <ecNumber evidence="1">2.4.-.-</ecNumber>
    </submittedName>
</protein>
<proteinExistence type="predicted"/>
<dbReference type="GO" id="GO:0016757">
    <property type="term" value="F:glycosyltransferase activity"/>
    <property type="evidence" value="ECO:0007669"/>
    <property type="project" value="UniProtKB-KW"/>
</dbReference>
<dbReference type="Proteomes" id="UP001056201">
    <property type="component" value="Chromosome 1"/>
</dbReference>
<evidence type="ECO:0000313" key="1">
    <source>
        <dbReference type="EMBL" id="URI05935.1"/>
    </source>
</evidence>
<keyword evidence="1" id="KW-0808">Transferase</keyword>
<dbReference type="SUPFAM" id="SSF51445">
    <property type="entry name" value="(Trans)glycosidases"/>
    <property type="match status" value="1"/>
</dbReference>
<accession>A0ABY4S0D2</accession>
<dbReference type="Gene3D" id="3.20.20.80">
    <property type="entry name" value="Glycosidases"/>
    <property type="match status" value="1"/>
</dbReference>
<keyword evidence="1" id="KW-0328">Glycosyltransferase</keyword>
<dbReference type="Gene3D" id="3.40.50.2000">
    <property type="entry name" value="Glycogen Phosphorylase B"/>
    <property type="match status" value="1"/>
</dbReference>
<reference evidence="1" key="1">
    <citation type="submission" date="2022-05" db="EMBL/GenBank/DDBJ databases">
        <title>An RpoN-dependent PEP-CTERM gene is involved in floc formation of an Aquincola tertiaricarbonis strain.</title>
        <authorList>
            <person name="Qiu D."/>
            <person name="Xia M."/>
        </authorList>
    </citation>
    <scope>NUCLEOTIDE SEQUENCE</scope>
    <source>
        <strain evidence="1">RN12</strain>
    </source>
</reference>
<organism evidence="1 2">
    <name type="scientific">Aquincola tertiaricarbonis</name>
    <dbReference type="NCBI Taxonomy" id="391953"/>
    <lineage>
        <taxon>Bacteria</taxon>
        <taxon>Pseudomonadati</taxon>
        <taxon>Pseudomonadota</taxon>
        <taxon>Betaproteobacteria</taxon>
        <taxon>Burkholderiales</taxon>
        <taxon>Sphaerotilaceae</taxon>
        <taxon>Aquincola</taxon>
    </lineage>
</organism>
<dbReference type="SUPFAM" id="SSF53756">
    <property type="entry name" value="UDP-Glycosyltransferase/glycogen phosphorylase"/>
    <property type="match status" value="1"/>
</dbReference>